<dbReference type="PANTHER" id="PTHR10587">
    <property type="entry name" value="GLYCOSYL TRANSFERASE-RELATED"/>
    <property type="match status" value="1"/>
</dbReference>
<proteinExistence type="predicted"/>
<dbReference type="PROSITE" id="PS51677">
    <property type="entry name" value="NODB"/>
    <property type="match status" value="1"/>
</dbReference>
<gene>
    <name evidence="4" type="ORF">GCM10010917_28510</name>
</gene>
<protein>
    <recommendedName>
        <fullName evidence="3">NodB homology domain-containing protein</fullName>
    </recommendedName>
</protein>
<evidence type="ECO:0000259" key="3">
    <source>
        <dbReference type="PROSITE" id="PS51677"/>
    </source>
</evidence>
<feature type="compositionally biased region" description="Low complexity" evidence="1">
    <location>
        <begin position="450"/>
        <end position="467"/>
    </location>
</feature>
<feature type="compositionally biased region" description="Basic and acidic residues" evidence="1">
    <location>
        <begin position="468"/>
        <end position="480"/>
    </location>
</feature>
<dbReference type="InterPro" id="IPR050248">
    <property type="entry name" value="Polysacc_deacetylase_ArnD"/>
</dbReference>
<dbReference type="PANTHER" id="PTHR10587:SF137">
    <property type="entry name" value="4-DEOXY-4-FORMAMIDO-L-ARABINOSE-PHOSPHOUNDECAPRENOL DEFORMYLASE ARND-RELATED"/>
    <property type="match status" value="1"/>
</dbReference>
<reference evidence="5" key="1">
    <citation type="journal article" date="2019" name="Int. J. Syst. Evol. Microbiol.">
        <title>The Global Catalogue of Microorganisms (GCM) 10K type strain sequencing project: providing services to taxonomists for standard genome sequencing and annotation.</title>
        <authorList>
            <consortium name="The Broad Institute Genomics Platform"/>
            <consortium name="The Broad Institute Genome Sequencing Center for Infectious Disease"/>
            <person name="Wu L."/>
            <person name="Ma J."/>
        </authorList>
    </citation>
    <scope>NUCLEOTIDE SEQUENCE [LARGE SCALE GENOMIC DNA]</scope>
    <source>
        <strain evidence="5">CGMCC 1.15044</strain>
    </source>
</reference>
<dbReference type="InterPro" id="IPR002509">
    <property type="entry name" value="NODB_dom"/>
</dbReference>
<dbReference type="RefSeq" id="WP_094093859.1">
    <property type="nucleotide sequence ID" value="NZ_BMHF01000009.1"/>
</dbReference>
<keyword evidence="5" id="KW-1185">Reference proteome</keyword>
<sequence>METLLLGLFYIFSLYAFIPGLISRLFGFRVFKKGIAENEIALTFDDGPDPVYTPQLLELLKRYDAKATFFVVGSSAEKHPELIQRIHREGHLLGIHNYKHKTNWLMRPKTVTKHIAMTAKVIKEATGQEAHYYRPPWGIVNLFDYTKQRHDYQLVLWSAIFRDWRVNVGADRLTDKMLKKLRGGEVFLLHDCGTTFGANPTAPQEMLTALERVLDEAERRGIRSITIQDMIQHTAQGKNDSLSEASKKPGMGKGGVPVLPWYKRLIVSLWLLWEKLFHVMFHLQTTDNEDPMFHFRKIKYSGAPIELESGGKLVKGDPVLELHFDNKKLFQLGSKAKSSVHLAIQLVRTTEKALPDLARYIQSHPELNDVKALYGITMINRGPEQFGFTITDLPKGLFATSTTFYLKLLMSVIHPNGRERIKAHQEQMVPKILVIPTETLIKRFAGTEPSSPSAESKSSAASIAAVKGSKDKQVEVKDNEETAELNAGVPV</sequence>
<dbReference type="CDD" id="cd10959">
    <property type="entry name" value="CE4_NodB_like_3"/>
    <property type="match status" value="1"/>
</dbReference>
<feature type="region of interest" description="Disordered" evidence="1">
    <location>
        <begin position="446"/>
        <end position="491"/>
    </location>
</feature>
<dbReference type="EMBL" id="BMHF01000009">
    <property type="protein sequence ID" value="GGA41521.1"/>
    <property type="molecule type" value="Genomic_DNA"/>
</dbReference>
<keyword evidence="2" id="KW-1133">Transmembrane helix</keyword>
<feature type="domain" description="NodB homology" evidence="3">
    <location>
        <begin position="38"/>
        <end position="225"/>
    </location>
</feature>
<dbReference type="SUPFAM" id="SSF88713">
    <property type="entry name" value="Glycoside hydrolase/deacetylase"/>
    <property type="match status" value="1"/>
</dbReference>
<dbReference type="Pfam" id="PF22790">
    <property type="entry name" value="YkoP"/>
    <property type="match status" value="1"/>
</dbReference>
<keyword evidence="2" id="KW-0812">Transmembrane</keyword>
<organism evidence="4 5">
    <name type="scientific">Paenibacillus physcomitrellae</name>
    <dbReference type="NCBI Taxonomy" id="1619311"/>
    <lineage>
        <taxon>Bacteria</taxon>
        <taxon>Bacillati</taxon>
        <taxon>Bacillota</taxon>
        <taxon>Bacilli</taxon>
        <taxon>Bacillales</taxon>
        <taxon>Paenibacillaceae</taxon>
        <taxon>Paenibacillus</taxon>
    </lineage>
</organism>
<name>A0ABQ1GD78_9BACL</name>
<feature type="transmembrane region" description="Helical" evidence="2">
    <location>
        <begin position="6"/>
        <end position="26"/>
    </location>
</feature>
<dbReference type="Gene3D" id="3.20.20.370">
    <property type="entry name" value="Glycoside hydrolase/deacetylase"/>
    <property type="match status" value="1"/>
</dbReference>
<keyword evidence="2" id="KW-0472">Membrane</keyword>
<evidence type="ECO:0000256" key="2">
    <source>
        <dbReference type="SAM" id="Phobius"/>
    </source>
</evidence>
<dbReference type="InterPro" id="IPR011330">
    <property type="entry name" value="Glyco_hydro/deAcase_b/a-brl"/>
</dbReference>
<dbReference type="Proteomes" id="UP000609323">
    <property type="component" value="Unassembled WGS sequence"/>
</dbReference>
<dbReference type="Pfam" id="PF01522">
    <property type="entry name" value="Polysacc_deac_1"/>
    <property type="match status" value="1"/>
</dbReference>
<evidence type="ECO:0000313" key="4">
    <source>
        <dbReference type="EMBL" id="GGA41521.1"/>
    </source>
</evidence>
<evidence type="ECO:0000256" key="1">
    <source>
        <dbReference type="SAM" id="MobiDB-lite"/>
    </source>
</evidence>
<comment type="caution">
    <text evidence="4">The sequence shown here is derived from an EMBL/GenBank/DDBJ whole genome shotgun (WGS) entry which is preliminary data.</text>
</comment>
<dbReference type="InterPro" id="IPR054467">
    <property type="entry name" value="YkoP-like_dom"/>
</dbReference>
<accession>A0ABQ1GD78</accession>
<evidence type="ECO:0000313" key="5">
    <source>
        <dbReference type="Proteomes" id="UP000609323"/>
    </source>
</evidence>